<dbReference type="PANTHER" id="PTHR35149:SF2">
    <property type="entry name" value="DUF262 DOMAIN-CONTAINING PROTEIN"/>
    <property type="match status" value="1"/>
</dbReference>
<evidence type="ECO:0000259" key="3">
    <source>
        <dbReference type="Pfam" id="PF18899"/>
    </source>
</evidence>
<evidence type="ECO:0008006" key="6">
    <source>
        <dbReference type="Google" id="ProtNLM"/>
    </source>
</evidence>
<sequence>MDAIKGNIYAILNGSKQFIIPPYQRIYSWEISQCTQLWSDIVDMQKKNKAGHFVGAIVNIAEQAMPTGVQRYMIIDGQQRITTLTLLMIALRDYAQKHPDDRSVNEKRIDNMLLKNEYESGDDRYKLILTETDRKILIDMIENKPLQGNYENSRLITNYKFFENKINSNELLPSEIYESVGKLQIVNITLDRAQDDAQAIFESLNSTGKELSQTDLIRNNLLMGLEPCNQSYIYEHYWRPLEKLFDYKDEFLMDRFFRDYLTLKNSKITKQDYVYQTFKLFKNNSKFSEDIEGLCQDLFKFAQYYTDIVYRRSPDKDIKSLYDDIVELRMEVAYPLFLWARQLVEENKISLDDYKYTLKLSLSYVLRRNVCAIPTNSLNKTFSALINTIDCSNFLNSLKFQFASLSSYKVFPNNEEFEKALTTRDLYNTRNLSFILSHLENYDNKSPINSRYLTIEHIMPQNPKLSKDWQISLGENWRETQKKYLHTLGNLTLTAYNSEMSDKSFKEKLEIEGGFKQSALRLNSYVIKQPNWSASNIEERAKILSKIALKIWKYPDLTDEQLAELQSVDDVEQPSKYHIDDYEYYLVNKPIFEELHQRILNISSDISVEYNKRYISYKVYNNFANIIFLSKGLKINLNIPYTNIKDPLGLCRDISNIGHWGNGDVEFIVASLNDIDNALALIMQAYVYETEEI</sequence>
<dbReference type="STRING" id="762983.HMPREF9444_00377"/>
<dbReference type="Proteomes" id="UP000018458">
    <property type="component" value="Unassembled WGS sequence"/>
</dbReference>
<feature type="domain" description="DUF5655" evidence="3">
    <location>
        <begin position="588"/>
        <end position="686"/>
    </location>
</feature>
<proteinExistence type="predicted"/>
<dbReference type="PANTHER" id="PTHR35149">
    <property type="entry name" value="SLL5132 PROTEIN"/>
    <property type="match status" value="1"/>
</dbReference>
<evidence type="ECO:0000313" key="4">
    <source>
        <dbReference type="EMBL" id="EFY07794.1"/>
    </source>
</evidence>
<dbReference type="RefSeq" id="WP_009142600.1">
    <property type="nucleotide sequence ID" value="NZ_GL830953.1"/>
</dbReference>
<evidence type="ECO:0000259" key="1">
    <source>
        <dbReference type="Pfam" id="PF03235"/>
    </source>
</evidence>
<protein>
    <recommendedName>
        <fullName evidence="6">DUF262 domain-containing protein</fullName>
    </recommendedName>
</protein>
<evidence type="ECO:0000313" key="5">
    <source>
        <dbReference type="Proteomes" id="UP000018458"/>
    </source>
</evidence>
<dbReference type="InterPro" id="IPR043714">
    <property type="entry name" value="DUF5655"/>
</dbReference>
<organism evidence="4 5">
    <name type="scientific">Succinatimonas hippei (strain DSM 22608 / JCM 16073 / KCTC 15190 / YIT 12066)</name>
    <dbReference type="NCBI Taxonomy" id="762983"/>
    <lineage>
        <taxon>Bacteria</taxon>
        <taxon>Pseudomonadati</taxon>
        <taxon>Pseudomonadota</taxon>
        <taxon>Gammaproteobacteria</taxon>
        <taxon>Aeromonadales</taxon>
        <taxon>Succinivibrionaceae</taxon>
        <taxon>Succinatimonas</taxon>
    </lineage>
</organism>
<dbReference type="eggNOG" id="COG3586">
    <property type="taxonomic scope" value="Bacteria"/>
</dbReference>
<feature type="domain" description="GmrSD restriction endonucleases N-terminal" evidence="1">
    <location>
        <begin position="10"/>
        <end position="221"/>
    </location>
</feature>
<dbReference type="HOGENOM" id="CLU_011736_2_0_6"/>
<name>E8LI62_SUCHY</name>
<dbReference type="Pfam" id="PF18899">
    <property type="entry name" value="DUF5655"/>
    <property type="match status" value="1"/>
</dbReference>
<dbReference type="EMBL" id="AEVO01000015">
    <property type="protein sequence ID" value="EFY07794.1"/>
    <property type="molecule type" value="Genomic_DNA"/>
</dbReference>
<accession>E8LI62</accession>
<evidence type="ECO:0000259" key="2">
    <source>
        <dbReference type="Pfam" id="PF07510"/>
    </source>
</evidence>
<comment type="caution">
    <text evidence="4">The sequence shown here is derived from an EMBL/GenBank/DDBJ whole genome shotgun (WGS) entry which is preliminary data.</text>
</comment>
<dbReference type="Pfam" id="PF03235">
    <property type="entry name" value="GmrSD_N"/>
    <property type="match status" value="1"/>
</dbReference>
<gene>
    <name evidence="4" type="ORF">HMPREF9444_00377</name>
</gene>
<dbReference type="eggNOG" id="COG1479">
    <property type="taxonomic scope" value="Bacteria"/>
</dbReference>
<feature type="domain" description="GmrSD restriction endonucleases C-terminal" evidence="2">
    <location>
        <begin position="412"/>
        <end position="546"/>
    </location>
</feature>
<dbReference type="OrthoDB" id="9798761at2"/>
<reference evidence="4 5" key="1">
    <citation type="submission" date="2011-01" db="EMBL/GenBank/DDBJ databases">
        <authorList>
            <person name="Weinstock G."/>
            <person name="Sodergren E."/>
            <person name="Clifton S."/>
            <person name="Fulton L."/>
            <person name="Fulton B."/>
            <person name="Courtney L."/>
            <person name="Fronick C."/>
            <person name="Harrison M."/>
            <person name="Strong C."/>
            <person name="Farmer C."/>
            <person name="Delahaunty K."/>
            <person name="Markovic C."/>
            <person name="Hall O."/>
            <person name="Minx P."/>
            <person name="Tomlinson C."/>
            <person name="Mitreva M."/>
            <person name="Hou S."/>
            <person name="Chen J."/>
            <person name="Wollam A."/>
            <person name="Pepin K.H."/>
            <person name="Johnson M."/>
            <person name="Bhonagiri V."/>
            <person name="Zhang X."/>
            <person name="Suruliraj S."/>
            <person name="Warren W."/>
            <person name="Chinwalla A."/>
            <person name="Mardis E.R."/>
            <person name="Wilson R.K."/>
        </authorList>
    </citation>
    <scope>NUCLEOTIDE SEQUENCE [LARGE SCALE GENOMIC DNA]</scope>
    <source>
        <strain evidence="5">DSM 22608 / JCM 16073 / KCTC 15190 / YIT 12066</strain>
    </source>
</reference>
<dbReference type="InterPro" id="IPR004919">
    <property type="entry name" value="GmrSD_N"/>
</dbReference>
<dbReference type="AlphaFoldDB" id="E8LI62"/>
<dbReference type="InterPro" id="IPR011089">
    <property type="entry name" value="GmrSD_C"/>
</dbReference>
<dbReference type="Pfam" id="PF07510">
    <property type="entry name" value="GmrSD_C"/>
    <property type="match status" value="1"/>
</dbReference>
<keyword evidence="5" id="KW-1185">Reference proteome</keyword>